<evidence type="ECO:0000256" key="2">
    <source>
        <dbReference type="ARBA" id="ARBA00011903"/>
    </source>
</evidence>
<feature type="transmembrane region" description="Helical" evidence="9">
    <location>
        <begin position="27"/>
        <end position="46"/>
    </location>
</feature>
<evidence type="ECO:0000259" key="11">
    <source>
        <dbReference type="Pfam" id="PF13807"/>
    </source>
</evidence>
<comment type="caution">
    <text evidence="12">The sequence shown here is derived from an EMBL/GenBank/DDBJ whole genome shotgun (WGS) entry which is preliminary data.</text>
</comment>
<dbReference type="SUPFAM" id="SSF52540">
    <property type="entry name" value="P-loop containing nucleoside triphosphate hydrolases"/>
    <property type="match status" value="1"/>
</dbReference>
<dbReference type="Gene3D" id="3.40.50.300">
    <property type="entry name" value="P-loop containing nucleotide triphosphate hydrolases"/>
    <property type="match status" value="1"/>
</dbReference>
<evidence type="ECO:0000256" key="1">
    <source>
        <dbReference type="ARBA" id="ARBA00007316"/>
    </source>
</evidence>
<evidence type="ECO:0000256" key="8">
    <source>
        <dbReference type="ARBA" id="ARBA00051245"/>
    </source>
</evidence>
<reference evidence="12 13" key="1">
    <citation type="submission" date="2018-03" db="EMBL/GenBank/DDBJ databases">
        <title>Genomic Encyclopedia of Archaeal and Bacterial Type Strains, Phase II (KMG-II): from individual species to whole genera.</title>
        <authorList>
            <person name="Goeker M."/>
        </authorList>
    </citation>
    <scope>NUCLEOTIDE SEQUENCE [LARGE SCALE GENOMIC DNA]</scope>
    <source>
        <strain evidence="12 13">DSM 28057</strain>
    </source>
</reference>
<evidence type="ECO:0000256" key="3">
    <source>
        <dbReference type="ARBA" id="ARBA00022679"/>
    </source>
</evidence>
<dbReference type="Pfam" id="PF13807">
    <property type="entry name" value="GNVR"/>
    <property type="match status" value="1"/>
</dbReference>
<dbReference type="GO" id="GO:0005886">
    <property type="term" value="C:plasma membrane"/>
    <property type="evidence" value="ECO:0007669"/>
    <property type="project" value="TreeGrafter"/>
</dbReference>
<dbReference type="InterPro" id="IPR005702">
    <property type="entry name" value="Wzc-like_C"/>
</dbReference>
<dbReference type="GO" id="GO:0005524">
    <property type="term" value="F:ATP binding"/>
    <property type="evidence" value="ECO:0007669"/>
    <property type="project" value="UniProtKB-KW"/>
</dbReference>
<keyword evidence="5" id="KW-0418">Kinase</keyword>
<feature type="domain" description="Tyrosine-protein kinase G-rich" evidence="11">
    <location>
        <begin position="439"/>
        <end position="517"/>
    </location>
</feature>
<keyword evidence="3" id="KW-0808">Transferase</keyword>
<keyword evidence="9" id="KW-0472">Membrane</keyword>
<dbReference type="InterPro" id="IPR050445">
    <property type="entry name" value="Bact_polysacc_biosynth/exp"/>
</dbReference>
<gene>
    <name evidence="12" type="ORF">CLV48_102423</name>
</gene>
<dbReference type="PANTHER" id="PTHR32309">
    <property type="entry name" value="TYROSINE-PROTEIN KINASE"/>
    <property type="match status" value="1"/>
</dbReference>
<dbReference type="PANTHER" id="PTHR32309:SF13">
    <property type="entry name" value="FERRIC ENTEROBACTIN TRANSPORT PROTEIN FEPE"/>
    <property type="match status" value="1"/>
</dbReference>
<dbReference type="OrthoDB" id="9794577at2"/>
<protein>
    <recommendedName>
        <fullName evidence="2">non-specific protein-tyrosine kinase</fullName>
        <ecNumber evidence="2">2.7.10.2</ecNumber>
    </recommendedName>
</protein>
<feature type="domain" description="AAA" evidence="10">
    <location>
        <begin position="581"/>
        <end position="726"/>
    </location>
</feature>
<dbReference type="RefSeq" id="WP_106566515.1">
    <property type="nucleotide sequence ID" value="NZ_PYGF01000002.1"/>
</dbReference>
<evidence type="ECO:0000256" key="4">
    <source>
        <dbReference type="ARBA" id="ARBA00022741"/>
    </source>
</evidence>
<evidence type="ECO:0000256" key="6">
    <source>
        <dbReference type="ARBA" id="ARBA00022840"/>
    </source>
</evidence>
<dbReference type="AlphaFoldDB" id="A0A2P8EAX2"/>
<accession>A0A2P8EAX2</accession>
<comment type="similarity">
    <text evidence="1">Belongs to the CpsD/CapB family.</text>
</comment>
<evidence type="ECO:0000256" key="9">
    <source>
        <dbReference type="SAM" id="Phobius"/>
    </source>
</evidence>
<proteinExistence type="inferred from homology"/>
<evidence type="ECO:0000256" key="7">
    <source>
        <dbReference type="ARBA" id="ARBA00023137"/>
    </source>
</evidence>
<keyword evidence="13" id="KW-1185">Reference proteome</keyword>
<dbReference type="Proteomes" id="UP000240708">
    <property type="component" value="Unassembled WGS sequence"/>
</dbReference>
<comment type="catalytic activity">
    <reaction evidence="8">
        <text>L-tyrosyl-[protein] + ATP = O-phospho-L-tyrosyl-[protein] + ADP + H(+)</text>
        <dbReference type="Rhea" id="RHEA:10596"/>
        <dbReference type="Rhea" id="RHEA-COMP:10136"/>
        <dbReference type="Rhea" id="RHEA-COMP:20101"/>
        <dbReference type="ChEBI" id="CHEBI:15378"/>
        <dbReference type="ChEBI" id="CHEBI:30616"/>
        <dbReference type="ChEBI" id="CHEBI:46858"/>
        <dbReference type="ChEBI" id="CHEBI:61978"/>
        <dbReference type="ChEBI" id="CHEBI:456216"/>
        <dbReference type="EC" id="2.7.10.2"/>
    </reaction>
</comment>
<feature type="transmembrane region" description="Helical" evidence="9">
    <location>
        <begin position="496"/>
        <end position="516"/>
    </location>
</feature>
<dbReference type="InterPro" id="IPR027417">
    <property type="entry name" value="P-loop_NTPase"/>
</dbReference>
<organism evidence="12 13">
    <name type="scientific">Cecembia rubra</name>
    <dbReference type="NCBI Taxonomy" id="1485585"/>
    <lineage>
        <taxon>Bacteria</taxon>
        <taxon>Pseudomonadati</taxon>
        <taxon>Bacteroidota</taxon>
        <taxon>Cytophagia</taxon>
        <taxon>Cytophagales</taxon>
        <taxon>Cyclobacteriaceae</taxon>
        <taxon>Cecembia</taxon>
    </lineage>
</organism>
<dbReference type="GO" id="GO:0004715">
    <property type="term" value="F:non-membrane spanning protein tyrosine kinase activity"/>
    <property type="evidence" value="ECO:0007669"/>
    <property type="project" value="UniProtKB-EC"/>
</dbReference>
<dbReference type="NCBIfam" id="TIGR01007">
    <property type="entry name" value="eps_fam"/>
    <property type="match status" value="1"/>
</dbReference>
<dbReference type="InterPro" id="IPR025669">
    <property type="entry name" value="AAA_dom"/>
</dbReference>
<keyword evidence="6" id="KW-0067">ATP-binding</keyword>
<dbReference type="InterPro" id="IPR032807">
    <property type="entry name" value="GNVR"/>
</dbReference>
<name>A0A2P8EAX2_9BACT</name>
<dbReference type="EMBL" id="PYGF01000002">
    <property type="protein sequence ID" value="PSL06605.1"/>
    <property type="molecule type" value="Genomic_DNA"/>
</dbReference>
<evidence type="ECO:0000313" key="12">
    <source>
        <dbReference type="EMBL" id="PSL06605.1"/>
    </source>
</evidence>
<dbReference type="CDD" id="cd05387">
    <property type="entry name" value="BY-kinase"/>
    <property type="match status" value="1"/>
</dbReference>
<evidence type="ECO:0000256" key="5">
    <source>
        <dbReference type="ARBA" id="ARBA00022777"/>
    </source>
</evidence>
<keyword evidence="4" id="KW-0547">Nucleotide-binding</keyword>
<keyword evidence="9" id="KW-1133">Transmembrane helix</keyword>
<evidence type="ECO:0000259" key="10">
    <source>
        <dbReference type="Pfam" id="PF13614"/>
    </source>
</evidence>
<sequence length="779" mass="88110">MNQNKARNKGAGEPIDLFKSVRLLLPYWPYIIASILLFVGLSFLYLKSATPFYEITSSVLIREGERAGNLTESPILSDLENIKTTVKLDNEIEKLRSKSLLNEAVISKSAFVTFYDKIGIFKREISPYNVSINIVVHEFNEEFLLEGEVFTIKVLNEKKFEIEFAKNKKTEFNFGDKIKTEFGVFSLEKKSEEDAISFPFSTFVVRLENPIVKTERYAKALNFEQSSVKSSTLFIRLLDSSPTRGKQILNSLIEGYNTSNQNQKNEVALKTIKFLDEKLFLAKKELDSLEMYVERFKQRNRVTDIGLDSRIYLESTASTSKEISELSNKIEILESIESLIAVQGSGNETIPSSFVTLDPTLSELLSKYNDLLRERQRISRIVQPNNQQLISLNEQLSSLKSNILQNIRSNRSNFEITRKNLEENLNVNRSQVQRIPVIERELMEIDRQKGIKQEHYQYLLRKRDESALALEVSGVSSLQVIDAPTASVKPVSPKKLTTIGIGFLAGLALPIIVLFLKYNFSERITSKKIVEGITQVPILGEVGKNEEKGYIVVKPGSISPPAEQFRLIRSNLGFLSKNENQVIAISSSMSKEGKSFTSINLAISLSLVGKKVVLVDFDLRRPSILKALNLNSEISLNNYFNESINDFKKIIIPSGIDENLSVLGLNTYIENPSELINSNKVLGLLKSLRSSFDYVIVDTSPMGLVADPLSLSEAVDVLIYVIRLNYTKVSQLEEYEEVVQNNIFKRNFLVLNDAEKLSSSKFGYGYYSSDKSIRVKHKA</sequence>
<dbReference type="EC" id="2.7.10.2" evidence="2"/>
<dbReference type="Pfam" id="PF13614">
    <property type="entry name" value="AAA_31"/>
    <property type="match status" value="1"/>
</dbReference>
<keyword evidence="7" id="KW-0829">Tyrosine-protein kinase</keyword>
<evidence type="ECO:0000313" key="13">
    <source>
        <dbReference type="Proteomes" id="UP000240708"/>
    </source>
</evidence>
<keyword evidence="9" id="KW-0812">Transmembrane</keyword>